<feature type="transmembrane region" description="Helical" evidence="5">
    <location>
        <begin position="12"/>
        <end position="37"/>
    </location>
</feature>
<dbReference type="InterPro" id="IPR032808">
    <property type="entry name" value="DoxX"/>
</dbReference>
<organism evidence="6">
    <name type="scientific">Cupriavidus taiwanensis</name>
    <dbReference type="NCBI Taxonomy" id="164546"/>
    <lineage>
        <taxon>Bacteria</taxon>
        <taxon>Pseudomonadati</taxon>
        <taxon>Pseudomonadota</taxon>
        <taxon>Betaproteobacteria</taxon>
        <taxon>Burkholderiales</taxon>
        <taxon>Burkholderiaceae</taxon>
        <taxon>Cupriavidus</taxon>
    </lineage>
</organism>
<dbReference type="EMBL" id="OFSP01000037">
    <property type="protein sequence ID" value="SOY64344.1"/>
    <property type="molecule type" value="Genomic_DNA"/>
</dbReference>
<dbReference type="AlphaFoldDB" id="A0A375C871"/>
<sequence length="127" mass="13485">MKSASSTSARIRGIVSFLVAAIFCAAGSAMLLGLPWMVDLFERIGAGQWFRFVTGSLELAGCVLLLRASTRHLGALLLLPIMLVAIATHVFVIGGSSAPAVVLAVTCAWLLVGEWRRGSDARRQQTS</sequence>
<evidence type="ECO:0000256" key="4">
    <source>
        <dbReference type="ARBA" id="ARBA00023136"/>
    </source>
</evidence>
<comment type="caution">
    <text evidence="6">The sequence shown here is derived from an EMBL/GenBank/DDBJ whole genome shotgun (WGS) entry which is preliminary data.</text>
</comment>
<dbReference type="GO" id="GO:0016020">
    <property type="term" value="C:membrane"/>
    <property type="evidence" value="ECO:0007669"/>
    <property type="project" value="UniProtKB-SubCell"/>
</dbReference>
<dbReference type="Proteomes" id="UP000256297">
    <property type="component" value="Chromosome CBM2589_a"/>
</dbReference>
<feature type="transmembrane region" description="Helical" evidence="5">
    <location>
        <begin position="98"/>
        <end position="115"/>
    </location>
</feature>
<evidence type="ECO:0000256" key="1">
    <source>
        <dbReference type="ARBA" id="ARBA00004141"/>
    </source>
</evidence>
<reference evidence="6" key="1">
    <citation type="submission" date="2018-01" db="EMBL/GenBank/DDBJ databases">
        <authorList>
            <person name="Clerissi C."/>
        </authorList>
    </citation>
    <scope>NUCLEOTIDE SEQUENCE</scope>
    <source>
        <strain evidence="6">Cupriavidus taiwanensis STM 3521</strain>
    </source>
</reference>
<feature type="transmembrane region" description="Helical" evidence="5">
    <location>
        <begin position="49"/>
        <end position="66"/>
    </location>
</feature>
<keyword evidence="2 5" id="KW-0812">Transmembrane</keyword>
<evidence type="ECO:0000256" key="5">
    <source>
        <dbReference type="SAM" id="Phobius"/>
    </source>
</evidence>
<evidence type="ECO:0000313" key="6">
    <source>
        <dbReference type="EMBL" id="SOY64344.1"/>
    </source>
</evidence>
<evidence type="ECO:0000256" key="3">
    <source>
        <dbReference type="ARBA" id="ARBA00022989"/>
    </source>
</evidence>
<keyword evidence="3 5" id="KW-1133">Transmembrane helix</keyword>
<name>A0A375C871_9BURK</name>
<dbReference type="RefSeq" id="WP_116340320.1">
    <property type="nucleotide sequence ID" value="NZ_LT976857.1"/>
</dbReference>
<evidence type="ECO:0000256" key="2">
    <source>
        <dbReference type="ARBA" id="ARBA00022692"/>
    </source>
</evidence>
<comment type="subcellular location">
    <subcellularLocation>
        <location evidence="1">Membrane</location>
        <topology evidence="1">Multi-pass membrane protein</topology>
    </subcellularLocation>
</comment>
<gene>
    <name evidence="6" type="ORF">CBM2589_A70448</name>
</gene>
<dbReference type="Pfam" id="PF13564">
    <property type="entry name" value="DoxX_2"/>
    <property type="match status" value="1"/>
</dbReference>
<evidence type="ECO:0008006" key="7">
    <source>
        <dbReference type="Google" id="ProtNLM"/>
    </source>
</evidence>
<proteinExistence type="predicted"/>
<keyword evidence="4 5" id="KW-0472">Membrane</keyword>
<protein>
    <recommendedName>
        <fullName evidence="7">DoxX family protein</fullName>
    </recommendedName>
</protein>
<feature type="transmembrane region" description="Helical" evidence="5">
    <location>
        <begin position="73"/>
        <end position="92"/>
    </location>
</feature>
<accession>A0A375C871</accession>